<dbReference type="EMBL" id="CP001791">
    <property type="protein sequence ID" value="ADH99149.1"/>
    <property type="molecule type" value="Genomic_DNA"/>
</dbReference>
<dbReference type="InterPro" id="IPR029045">
    <property type="entry name" value="ClpP/crotonase-like_dom_sf"/>
</dbReference>
<dbReference type="eggNOG" id="COG1024">
    <property type="taxonomic scope" value="Bacteria"/>
</dbReference>
<dbReference type="Pfam" id="PF00378">
    <property type="entry name" value="ECH_1"/>
    <property type="match status" value="1"/>
</dbReference>
<dbReference type="STRING" id="439292.Bsel_1640"/>
<evidence type="ECO:0000313" key="2">
    <source>
        <dbReference type="Proteomes" id="UP000000271"/>
    </source>
</evidence>
<dbReference type="RefSeq" id="WP_013172573.1">
    <property type="nucleotide sequence ID" value="NC_014219.1"/>
</dbReference>
<protein>
    <submittedName>
        <fullName evidence="1">Enoyl-CoA hydratase/isomerase</fullName>
    </submittedName>
</protein>
<dbReference type="OrthoDB" id="9775794at2"/>
<dbReference type="CDD" id="cd06558">
    <property type="entry name" value="crotonase-like"/>
    <property type="match status" value="1"/>
</dbReference>
<dbReference type="SUPFAM" id="SSF52096">
    <property type="entry name" value="ClpP/crotonase"/>
    <property type="match status" value="1"/>
</dbReference>
<dbReference type="HOGENOM" id="CLU_009834_7_2_9"/>
<reference evidence="1" key="1">
    <citation type="submission" date="2009-10" db="EMBL/GenBank/DDBJ databases">
        <title>Complete sequence of Bacillus selenitireducens MLS10.</title>
        <authorList>
            <consortium name="US DOE Joint Genome Institute"/>
            <person name="Lucas S."/>
            <person name="Copeland A."/>
            <person name="Lapidus A."/>
            <person name="Glavina del Rio T."/>
            <person name="Dalin E."/>
            <person name="Tice H."/>
            <person name="Bruce D."/>
            <person name="Goodwin L."/>
            <person name="Pitluck S."/>
            <person name="Sims D."/>
            <person name="Brettin T."/>
            <person name="Detter J.C."/>
            <person name="Han C."/>
            <person name="Larimer F."/>
            <person name="Land M."/>
            <person name="Hauser L."/>
            <person name="Kyrpides N."/>
            <person name="Ovchinnikova G."/>
            <person name="Stolz J."/>
        </authorList>
    </citation>
    <scope>NUCLEOTIDE SEQUENCE [LARGE SCALE GENOMIC DNA]</scope>
    <source>
        <strain evidence="1">MLS10</strain>
    </source>
</reference>
<keyword evidence="2" id="KW-1185">Reference proteome</keyword>
<dbReference type="KEGG" id="bse:Bsel_1640"/>
<dbReference type="PANTHER" id="PTHR11941">
    <property type="entry name" value="ENOYL-COA HYDRATASE-RELATED"/>
    <property type="match status" value="1"/>
</dbReference>
<dbReference type="PANTHER" id="PTHR11941:SF54">
    <property type="entry name" value="ENOYL-COA HYDRATASE, MITOCHONDRIAL"/>
    <property type="match status" value="1"/>
</dbReference>
<dbReference type="Proteomes" id="UP000000271">
    <property type="component" value="Chromosome"/>
</dbReference>
<dbReference type="InterPro" id="IPR001753">
    <property type="entry name" value="Enoyl-CoA_hydra/iso"/>
</dbReference>
<dbReference type="GO" id="GO:0016853">
    <property type="term" value="F:isomerase activity"/>
    <property type="evidence" value="ECO:0007669"/>
    <property type="project" value="UniProtKB-KW"/>
</dbReference>
<name>D6XTL3_BACIE</name>
<dbReference type="GO" id="GO:0006635">
    <property type="term" value="P:fatty acid beta-oxidation"/>
    <property type="evidence" value="ECO:0007669"/>
    <property type="project" value="TreeGrafter"/>
</dbReference>
<accession>D6XTL3</accession>
<dbReference type="AlphaFoldDB" id="D6XTL3"/>
<gene>
    <name evidence="1" type="ordered locus">Bsel_1640</name>
</gene>
<proteinExistence type="predicted"/>
<organism evidence="1 2">
    <name type="scientific">Bacillus selenitireducens (strain ATCC 700615 / DSM 15326 / MLS10)</name>
    <dbReference type="NCBI Taxonomy" id="439292"/>
    <lineage>
        <taxon>Bacteria</taxon>
        <taxon>Bacillati</taxon>
        <taxon>Bacillota</taxon>
        <taxon>Bacilli</taxon>
        <taxon>Bacillales</taxon>
        <taxon>Bacillaceae</taxon>
        <taxon>Salisediminibacterium</taxon>
    </lineage>
</organism>
<sequence>MNVLKLNWLTEHYAEIVLNRPAMKNAVNFAMIIAFDDALTELEKKEALKGLLIRGEGGSFCSGGDLRDFHKLDAGEAVLEKMLKPMTAVLIRIKNLPCPVISFVEGAAVGGGAELAASADRIYVTPDAKFGFIQVKLGIRTGWGGASLIQRHIDEGSADEMLRTGRIYSGNELKEFGFQLSHKPVDLELFEGVDKILPDPDLEKRMYDEAEECAVLWGSSIHGEKIKAFLEK</sequence>
<evidence type="ECO:0000313" key="1">
    <source>
        <dbReference type="EMBL" id="ADH99149.1"/>
    </source>
</evidence>
<dbReference type="Gene3D" id="3.90.226.10">
    <property type="entry name" value="2-enoyl-CoA Hydratase, Chain A, domain 1"/>
    <property type="match status" value="1"/>
</dbReference>